<reference evidence="1 2" key="1">
    <citation type="journal article" date="2016" name="Sci. Rep.">
        <title>The Dendrobium catenatum Lindl. genome sequence provides insights into polysaccharide synthase, floral development and adaptive evolution.</title>
        <authorList>
            <person name="Zhang G.Q."/>
            <person name="Xu Q."/>
            <person name="Bian C."/>
            <person name="Tsai W.C."/>
            <person name="Yeh C.M."/>
            <person name="Liu K.W."/>
            <person name="Yoshida K."/>
            <person name="Zhang L.S."/>
            <person name="Chang S.B."/>
            <person name="Chen F."/>
            <person name="Shi Y."/>
            <person name="Su Y.Y."/>
            <person name="Zhang Y.Q."/>
            <person name="Chen L.J."/>
            <person name="Yin Y."/>
            <person name="Lin M."/>
            <person name="Huang H."/>
            <person name="Deng H."/>
            <person name="Wang Z.W."/>
            <person name="Zhu S.L."/>
            <person name="Zhao X."/>
            <person name="Deng C."/>
            <person name="Niu S.C."/>
            <person name="Huang J."/>
            <person name="Wang M."/>
            <person name="Liu G.H."/>
            <person name="Yang H.J."/>
            <person name="Xiao X.J."/>
            <person name="Hsiao Y.Y."/>
            <person name="Wu W.L."/>
            <person name="Chen Y.Y."/>
            <person name="Mitsuda N."/>
            <person name="Ohme-Takagi M."/>
            <person name="Luo Y.B."/>
            <person name="Van de Peer Y."/>
            <person name="Liu Z.J."/>
        </authorList>
    </citation>
    <scope>NUCLEOTIDE SEQUENCE [LARGE SCALE GENOMIC DNA]</scope>
    <source>
        <tissue evidence="1">The whole plant</tissue>
    </source>
</reference>
<evidence type="ECO:0000313" key="2">
    <source>
        <dbReference type="Proteomes" id="UP000233837"/>
    </source>
</evidence>
<accession>A0A2I0WAN7</accession>
<reference evidence="1 2" key="2">
    <citation type="journal article" date="2017" name="Nature">
        <title>The Apostasia genome and the evolution of orchids.</title>
        <authorList>
            <person name="Zhang G.Q."/>
            <person name="Liu K.W."/>
            <person name="Li Z."/>
            <person name="Lohaus R."/>
            <person name="Hsiao Y.Y."/>
            <person name="Niu S.C."/>
            <person name="Wang J.Y."/>
            <person name="Lin Y.C."/>
            <person name="Xu Q."/>
            <person name="Chen L.J."/>
            <person name="Yoshida K."/>
            <person name="Fujiwara S."/>
            <person name="Wang Z.W."/>
            <person name="Zhang Y.Q."/>
            <person name="Mitsuda N."/>
            <person name="Wang M."/>
            <person name="Liu G.H."/>
            <person name="Pecoraro L."/>
            <person name="Huang H.X."/>
            <person name="Xiao X.J."/>
            <person name="Lin M."/>
            <person name="Wu X.Y."/>
            <person name="Wu W.L."/>
            <person name="Chen Y.Y."/>
            <person name="Chang S.B."/>
            <person name="Sakamoto S."/>
            <person name="Ohme-Takagi M."/>
            <person name="Yagi M."/>
            <person name="Zeng S.J."/>
            <person name="Shen C.Y."/>
            <person name="Yeh C.M."/>
            <person name="Luo Y.B."/>
            <person name="Tsai W.C."/>
            <person name="Van de Peer Y."/>
            <person name="Liu Z.J."/>
        </authorList>
    </citation>
    <scope>NUCLEOTIDE SEQUENCE [LARGE SCALE GENOMIC DNA]</scope>
    <source>
        <tissue evidence="1">The whole plant</tissue>
    </source>
</reference>
<dbReference type="EMBL" id="KZ502810">
    <property type="protein sequence ID" value="PKU72729.1"/>
    <property type="molecule type" value="Genomic_DNA"/>
</dbReference>
<keyword evidence="2" id="KW-1185">Reference proteome</keyword>
<name>A0A2I0WAN7_9ASPA</name>
<sequence>MRHFAKSIHNYKNRVIFLEVTSKPKMKSIEIFSQGLFGIGRGVYKPEFCAFLLKD</sequence>
<dbReference type="Proteomes" id="UP000233837">
    <property type="component" value="Unassembled WGS sequence"/>
</dbReference>
<organism evidence="1 2">
    <name type="scientific">Dendrobium catenatum</name>
    <dbReference type="NCBI Taxonomy" id="906689"/>
    <lineage>
        <taxon>Eukaryota</taxon>
        <taxon>Viridiplantae</taxon>
        <taxon>Streptophyta</taxon>
        <taxon>Embryophyta</taxon>
        <taxon>Tracheophyta</taxon>
        <taxon>Spermatophyta</taxon>
        <taxon>Magnoliopsida</taxon>
        <taxon>Liliopsida</taxon>
        <taxon>Asparagales</taxon>
        <taxon>Orchidaceae</taxon>
        <taxon>Epidendroideae</taxon>
        <taxon>Malaxideae</taxon>
        <taxon>Dendrobiinae</taxon>
        <taxon>Dendrobium</taxon>
    </lineage>
</organism>
<dbReference type="AlphaFoldDB" id="A0A2I0WAN7"/>
<evidence type="ECO:0000313" key="1">
    <source>
        <dbReference type="EMBL" id="PKU72729.1"/>
    </source>
</evidence>
<protein>
    <submittedName>
        <fullName evidence="1">Uncharacterized protein</fullName>
    </submittedName>
</protein>
<proteinExistence type="predicted"/>
<gene>
    <name evidence="1" type="ORF">MA16_Dca007449</name>
</gene>